<evidence type="ECO:0000256" key="1">
    <source>
        <dbReference type="SAM" id="MobiDB-lite"/>
    </source>
</evidence>
<feature type="region of interest" description="Disordered" evidence="1">
    <location>
        <begin position="34"/>
        <end position="58"/>
    </location>
</feature>
<proteinExistence type="predicted"/>
<dbReference type="EMBL" id="DF142861">
    <property type="protein sequence ID" value="GAA47934.1"/>
    <property type="molecule type" value="Genomic_DNA"/>
</dbReference>
<dbReference type="AlphaFoldDB" id="G7Y4R1"/>
<feature type="non-terminal residue" evidence="2">
    <location>
        <position position="1"/>
    </location>
</feature>
<dbReference type="Proteomes" id="UP000008909">
    <property type="component" value="Unassembled WGS sequence"/>
</dbReference>
<feature type="compositionally biased region" description="Polar residues" evidence="1">
    <location>
        <begin position="36"/>
        <end position="46"/>
    </location>
</feature>
<evidence type="ECO:0000313" key="3">
    <source>
        <dbReference type="Proteomes" id="UP000008909"/>
    </source>
</evidence>
<reference key="2">
    <citation type="submission" date="2011-10" db="EMBL/GenBank/DDBJ databases">
        <title>The genome and transcriptome sequence of Clonorchis sinensis provide insights into the carcinogenic liver fluke.</title>
        <authorList>
            <person name="Wang X."/>
            <person name="Huang Y."/>
            <person name="Chen W."/>
            <person name="Liu H."/>
            <person name="Guo L."/>
            <person name="Chen Y."/>
            <person name="Luo F."/>
            <person name="Zhou W."/>
            <person name="Sun J."/>
            <person name="Mao Q."/>
            <person name="Liang P."/>
            <person name="Zhou C."/>
            <person name="Tian Y."/>
            <person name="Men J."/>
            <person name="Lv X."/>
            <person name="Huang L."/>
            <person name="Zhou J."/>
            <person name="Hu Y."/>
            <person name="Li R."/>
            <person name="Zhang F."/>
            <person name="Lei H."/>
            <person name="Li X."/>
            <person name="Hu X."/>
            <person name="Liang C."/>
            <person name="Xu J."/>
            <person name="Wu Z."/>
            <person name="Yu X."/>
        </authorList>
    </citation>
    <scope>NUCLEOTIDE SEQUENCE</scope>
    <source>
        <strain>Henan</strain>
    </source>
</reference>
<reference evidence="2" key="1">
    <citation type="journal article" date="2011" name="Genome Biol.">
        <title>The draft genome of the carcinogenic human liver fluke Clonorchis sinensis.</title>
        <authorList>
            <person name="Wang X."/>
            <person name="Chen W."/>
            <person name="Huang Y."/>
            <person name="Sun J."/>
            <person name="Men J."/>
            <person name="Liu H."/>
            <person name="Luo F."/>
            <person name="Guo L."/>
            <person name="Lv X."/>
            <person name="Deng C."/>
            <person name="Zhou C."/>
            <person name="Fan Y."/>
            <person name="Li X."/>
            <person name="Huang L."/>
            <person name="Hu Y."/>
            <person name="Liang C."/>
            <person name="Hu X."/>
            <person name="Xu J."/>
            <person name="Yu X."/>
        </authorList>
    </citation>
    <scope>NUCLEOTIDE SEQUENCE [LARGE SCALE GENOMIC DNA]</scope>
    <source>
        <strain evidence="2">Henan</strain>
    </source>
</reference>
<organism evidence="2 3">
    <name type="scientific">Clonorchis sinensis</name>
    <name type="common">Chinese liver fluke</name>
    <dbReference type="NCBI Taxonomy" id="79923"/>
    <lineage>
        <taxon>Eukaryota</taxon>
        <taxon>Metazoa</taxon>
        <taxon>Spiralia</taxon>
        <taxon>Lophotrochozoa</taxon>
        <taxon>Platyhelminthes</taxon>
        <taxon>Trematoda</taxon>
        <taxon>Digenea</taxon>
        <taxon>Opisthorchiida</taxon>
        <taxon>Opisthorchiata</taxon>
        <taxon>Opisthorchiidae</taxon>
        <taxon>Clonorchis</taxon>
    </lineage>
</organism>
<sequence length="169" mass="18860">PQHLPVNAQGSDNQFSAAFIEAFLEAVTGKSERSPGFNQLSDSVPISPTPVSPATTNVPTASTWQDVAMHDGAILMFSVRASSGHSLVNLYTAPIVTNQTDAEWFKHVEFDQWTVGRYRRVMLELWRANQPVSEQISHLLAQSVPRAEEHEVEVVVRPRKAQPQNQFRL</sequence>
<name>G7Y4R1_CLOSI</name>
<evidence type="ECO:0000313" key="2">
    <source>
        <dbReference type="EMBL" id="GAA47934.1"/>
    </source>
</evidence>
<protein>
    <submittedName>
        <fullName evidence="2">Uncharacterized protein</fullName>
    </submittedName>
</protein>
<accession>G7Y4R1</accession>
<keyword evidence="3" id="KW-1185">Reference proteome</keyword>
<gene>
    <name evidence="2" type="ORF">CLF_100982</name>
</gene>